<protein>
    <submittedName>
        <fullName evidence="4">Glycoside hydrolase family 31 protein</fullName>
    </submittedName>
</protein>
<dbReference type="InterPro" id="IPR048395">
    <property type="entry name" value="Glyco_hydro_31_C"/>
</dbReference>
<keyword evidence="5" id="KW-1185">Reference proteome</keyword>
<accession>A0ABP4C646</accession>
<dbReference type="Pfam" id="PF01055">
    <property type="entry name" value="Glyco_hydro_31_2nd"/>
    <property type="match status" value="1"/>
</dbReference>
<dbReference type="SUPFAM" id="SSF51445">
    <property type="entry name" value="(Trans)glycosidases"/>
    <property type="match status" value="1"/>
</dbReference>
<dbReference type="PROSITE" id="PS51175">
    <property type="entry name" value="CBM6"/>
    <property type="match status" value="1"/>
</dbReference>
<dbReference type="Gene3D" id="2.60.40.1180">
    <property type="entry name" value="Golgi alpha-mannosidase II"/>
    <property type="match status" value="2"/>
</dbReference>
<dbReference type="InterPro" id="IPR000322">
    <property type="entry name" value="Glyco_hydro_31_TIM"/>
</dbReference>
<evidence type="ECO:0000313" key="5">
    <source>
        <dbReference type="Proteomes" id="UP001500665"/>
    </source>
</evidence>
<evidence type="ECO:0000259" key="3">
    <source>
        <dbReference type="PROSITE" id="PS51175"/>
    </source>
</evidence>
<dbReference type="Gene3D" id="3.20.20.80">
    <property type="entry name" value="Glycosidases"/>
    <property type="match status" value="1"/>
</dbReference>
<dbReference type="PANTHER" id="PTHR43863:SF2">
    <property type="entry name" value="MALTASE-GLUCOAMYLASE"/>
    <property type="match status" value="1"/>
</dbReference>
<comment type="caution">
    <text evidence="4">The sequence shown here is derived from an EMBL/GenBank/DDBJ whole genome shotgun (WGS) entry which is preliminary data.</text>
</comment>
<dbReference type="Proteomes" id="UP001500665">
    <property type="component" value="Unassembled WGS sequence"/>
</dbReference>
<keyword evidence="2" id="KW-0326">Glycosidase</keyword>
<feature type="domain" description="CBM6" evidence="3">
    <location>
        <begin position="134"/>
        <end position="262"/>
    </location>
</feature>
<dbReference type="SUPFAM" id="SSF51011">
    <property type="entry name" value="Glycosyl hydrolase domain"/>
    <property type="match status" value="1"/>
</dbReference>
<dbReference type="PANTHER" id="PTHR43863">
    <property type="entry name" value="HYDROLASE, PUTATIVE (AFU_ORTHOLOGUE AFUA_1G03140)-RELATED"/>
    <property type="match status" value="1"/>
</dbReference>
<dbReference type="InterPro" id="IPR013780">
    <property type="entry name" value="Glyco_hydro_b"/>
</dbReference>
<keyword evidence="2 4" id="KW-0378">Hydrolase</keyword>
<dbReference type="InterPro" id="IPR017853">
    <property type="entry name" value="GH"/>
</dbReference>
<evidence type="ECO:0000256" key="1">
    <source>
        <dbReference type="ARBA" id="ARBA00007806"/>
    </source>
</evidence>
<dbReference type="EMBL" id="BAAAHH010000026">
    <property type="protein sequence ID" value="GAA0961554.1"/>
    <property type="molecule type" value="Genomic_DNA"/>
</dbReference>
<gene>
    <name evidence="4" type="ORF">GCM10009550_54280</name>
</gene>
<organism evidence="4 5">
    <name type="scientific">Actinocorallia libanotica</name>
    <dbReference type="NCBI Taxonomy" id="46162"/>
    <lineage>
        <taxon>Bacteria</taxon>
        <taxon>Bacillati</taxon>
        <taxon>Actinomycetota</taxon>
        <taxon>Actinomycetes</taxon>
        <taxon>Streptosporangiales</taxon>
        <taxon>Thermomonosporaceae</taxon>
        <taxon>Actinocorallia</taxon>
    </lineage>
</organism>
<name>A0ABP4C646_9ACTN</name>
<dbReference type="RefSeq" id="WP_344243809.1">
    <property type="nucleotide sequence ID" value="NZ_BAAAHH010000026.1"/>
</dbReference>
<dbReference type="InterPro" id="IPR033403">
    <property type="entry name" value="DUF5110"/>
</dbReference>
<dbReference type="Gene3D" id="2.60.120.260">
    <property type="entry name" value="Galactose-binding domain-like"/>
    <property type="match status" value="1"/>
</dbReference>
<dbReference type="InterPro" id="IPR005084">
    <property type="entry name" value="CBM6"/>
</dbReference>
<dbReference type="SUPFAM" id="SSF49785">
    <property type="entry name" value="Galactose-binding domain-like"/>
    <property type="match status" value="1"/>
</dbReference>
<reference evidence="5" key="1">
    <citation type="journal article" date="2019" name="Int. J. Syst. Evol. Microbiol.">
        <title>The Global Catalogue of Microorganisms (GCM) 10K type strain sequencing project: providing services to taxonomists for standard genome sequencing and annotation.</title>
        <authorList>
            <consortium name="The Broad Institute Genomics Platform"/>
            <consortium name="The Broad Institute Genome Sequencing Center for Infectious Disease"/>
            <person name="Wu L."/>
            <person name="Ma J."/>
        </authorList>
    </citation>
    <scope>NUCLEOTIDE SEQUENCE [LARGE SCALE GENOMIC DNA]</scope>
    <source>
        <strain evidence="5">JCM 10696</strain>
    </source>
</reference>
<dbReference type="InterPro" id="IPR008979">
    <property type="entry name" value="Galactose-bd-like_sf"/>
</dbReference>
<dbReference type="InterPro" id="IPR051816">
    <property type="entry name" value="Glycosyl_Hydrolase_31"/>
</dbReference>
<evidence type="ECO:0000313" key="4">
    <source>
        <dbReference type="EMBL" id="GAA0961554.1"/>
    </source>
</evidence>
<dbReference type="CDD" id="cd04083">
    <property type="entry name" value="CBM35_Lmo2446-like"/>
    <property type="match status" value="1"/>
</dbReference>
<dbReference type="GO" id="GO:0016787">
    <property type="term" value="F:hydrolase activity"/>
    <property type="evidence" value="ECO:0007669"/>
    <property type="project" value="UniProtKB-KW"/>
</dbReference>
<sequence length="900" mass="98526">MRRRRRVAGAGVVLLAGAVLGALGRGAGAAEVPSVVEGGTRFQVLSSTLIRVEYAGDGEFEDRATFNVARRRAVPTRFRTWVEGGERVIRTDRLTLRYRRGSGAFTTSNLRVEVAGGVGRPSWAAGDRVCSFGTRCEAEEGRGAVVEGDHKGFTGAGFAAGFEEKAASASFRLVDVPADGEYRLMVRYANARGGDLKDGTRTLGVRVGDARVARLTLPRTGDWDTWRVAETAVRLEKGDAVVSLERGDGDTGHVNVDNLAVVPAGAAYPPHPQLGGYRRGLDYKSGPAALEPGILSRQGWALLDDSRTVLFDQAANRITRRPDHGGEPYQDGYLFGYGRDYRQALADLRALTGPSVLPPRSHFGVWFSRWHAYSAQDYQELLTRFRDEKVPLDTLSVDTDFKSPSSWNGWNWNEKLFPDPEKFTGWAHEQGLNLNFNVHPSIPLNDPRLAEADGIAKGGLKNSFCLAGVNVCKVFDWSDPDQVDAYFALHRPFERQGVDNWWLDWCCEDSQVSTPGITPDSWINHLYAAHGNGLGRRGHVLSRMGSALVGGIPGQGRSPVYASGPWAEHRSTVHFTGDTESTWPLLAFAAEMSHAEAAVGMPYVSHDIGSFRKKHLDDDYYTRWIQLGALQPVFRVHSSNGERLPWDYGTQAQRAATKFFQLREALLPYTYTLARQARDTGLPMVRPLYLDYPDRAEAYENPTQYTYGDALLVAPVTEPNSGDTARTEVWFPPGRWTDYFTGRTYQGPGTRTVVSGLETMPLFVRAGGVFAERTGYADNASQNPLDQVTLVVGAGADGAFTLYEDAGEGQGYQRDEYTTTRITYRSGTLTIGARQGAYPGAVSTRAYTVSLRDAERPSAVTADGETLPTSAWGYDAATRTLTVRLPAGPAGAQHTVTPVP</sequence>
<proteinExistence type="inferred from homology"/>
<dbReference type="Pfam" id="PF21365">
    <property type="entry name" value="Glyco_hydro_31_3rd"/>
    <property type="match status" value="1"/>
</dbReference>
<comment type="similarity">
    <text evidence="1 2">Belongs to the glycosyl hydrolase 31 family.</text>
</comment>
<evidence type="ECO:0000256" key="2">
    <source>
        <dbReference type="RuleBase" id="RU361185"/>
    </source>
</evidence>
<dbReference type="Pfam" id="PF03422">
    <property type="entry name" value="CBM_6"/>
    <property type="match status" value="1"/>
</dbReference>
<dbReference type="Pfam" id="PF17137">
    <property type="entry name" value="DUF5110"/>
    <property type="match status" value="1"/>
</dbReference>